<dbReference type="EMBL" id="VSSQ01036925">
    <property type="protein sequence ID" value="MPM89512.1"/>
    <property type="molecule type" value="Genomic_DNA"/>
</dbReference>
<dbReference type="AlphaFoldDB" id="A0A645DLS8"/>
<protein>
    <submittedName>
        <fullName evidence="1">Uncharacterized protein</fullName>
    </submittedName>
</protein>
<sequence>MLLQRFDRLRTDRAHVDAILHVVFTHKISHQVGNIFNSFPQRWQYDLHHAQTIVKIFAEFVFFDQCGQITVGGRNHLNIHGDILFAPHPLEGLVFNGT</sequence>
<name>A0A645DLS8_9ZZZZ</name>
<comment type="caution">
    <text evidence="1">The sequence shown here is derived from an EMBL/GenBank/DDBJ whole genome shotgun (WGS) entry which is preliminary data.</text>
</comment>
<reference evidence="1" key="1">
    <citation type="submission" date="2019-08" db="EMBL/GenBank/DDBJ databases">
        <authorList>
            <person name="Kucharzyk K."/>
            <person name="Murdoch R.W."/>
            <person name="Higgins S."/>
            <person name="Loffler F."/>
        </authorList>
    </citation>
    <scope>NUCLEOTIDE SEQUENCE</scope>
</reference>
<proteinExistence type="predicted"/>
<gene>
    <name evidence="1" type="ORF">SDC9_136621</name>
</gene>
<evidence type="ECO:0000313" key="1">
    <source>
        <dbReference type="EMBL" id="MPM89512.1"/>
    </source>
</evidence>
<organism evidence="1">
    <name type="scientific">bioreactor metagenome</name>
    <dbReference type="NCBI Taxonomy" id="1076179"/>
    <lineage>
        <taxon>unclassified sequences</taxon>
        <taxon>metagenomes</taxon>
        <taxon>ecological metagenomes</taxon>
    </lineage>
</organism>
<dbReference type="AntiFam" id="ANF00203">
    <property type="entry name" value="Shadow ORF (opposite algB)"/>
</dbReference>
<accession>A0A645DLS8</accession>